<dbReference type="PROSITE" id="PS50977">
    <property type="entry name" value="HTH_TETR_2"/>
    <property type="match status" value="1"/>
</dbReference>
<evidence type="ECO:0000256" key="1">
    <source>
        <dbReference type="ARBA" id="ARBA00023015"/>
    </source>
</evidence>
<organism evidence="7 8">
    <name type="scientific">Nonomuraea corallina</name>
    <dbReference type="NCBI Taxonomy" id="2989783"/>
    <lineage>
        <taxon>Bacteria</taxon>
        <taxon>Bacillati</taxon>
        <taxon>Actinomycetota</taxon>
        <taxon>Actinomycetes</taxon>
        <taxon>Streptosporangiales</taxon>
        <taxon>Streptosporangiaceae</taxon>
        <taxon>Nonomuraea</taxon>
    </lineage>
</organism>
<protein>
    <submittedName>
        <fullName evidence="7">TetR family transcriptional regulator</fullName>
    </submittedName>
</protein>
<evidence type="ECO:0000256" key="4">
    <source>
        <dbReference type="PROSITE-ProRule" id="PRU00335"/>
    </source>
</evidence>
<dbReference type="RefSeq" id="WP_270153442.1">
    <property type="nucleotide sequence ID" value="NZ_JAPNNL010000010.1"/>
</dbReference>
<dbReference type="Pfam" id="PF00440">
    <property type="entry name" value="TetR_N"/>
    <property type="match status" value="1"/>
</dbReference>
<gene>
    <name evidence="7" type="ORF">OUY22_04465</name>
</gene>
<dbReference type="InterPro" id="IPR009057">
    <property type="entry name" value="Homeodomain-like_sf"/>
</dbReference>
<dbReference type="InterPro" id="IPR041678">
    <property type="entry name" value="TetR_C_16"/>
</dbReference>
<dbReference type="SUPFAM" id="SSF48498">
    <property type="entry name" value="Tetracyclin repressor-like, C-terminal domain"/>
    <property type="match status" value="1"/>
</dbReference>
<evidence type="ECO:0000313" key="7">
    <source>
        <dbReference type="EMBL" id="MDA0632661.1"/>
    </source>
</evidence>
<keyword evidence="8" id="KW-1185">Reference proteome</keyword>
<dbReference type="InterPro" id="IPR050109">
    <property type="entry name" value="HTH-type_TetR-like_transc_reg"/>
</dbReference>
<evidence type="ECO:0000256" key="5">
    <source>
        <dbReference type="SAM" id="MobiDB-lite"/>
    </source>
</evidence>
<proteinExistence type="predicted"/>
<feature type="DNA-binding region" description="H-T-H motif" evidence="4">
    <location>
        <begin position="50"/>
        <end position="69"/>
    </location>
</feature>
<dbReference type="Pfam" id="PF17920">
    <property type="entry name" value="TetR_C_16"/>
    <property type="match status" value="1"/>
</dbReference>
<evidence type="ECO:0000259" key="6">
    <source>
        <dbReference type="PROSITE" id="PS50977"/>
    </source>
</evidence>
<dbReference type="Proteomes" id="UP001144036">
    <property type="component" value="Unassembled WGS sequence"/>
</dbReference>
<dbReference type="SUPFAM" id="SSF46689">
    <property type="entry name" value="Homeodomain-like"/>
    <property type="match status" value="1"/>
</dbReference>
<keyword evidence="2 4" id="KW-0238">DNA-binding</keyword>
<dbReference type="InterPro" id="IPR001647">
    <property type="entry name" value="HTH_TetR"/>
</dbReference>
<feature type="domain" description="HTH tetR-type" evidence="6">
    <location>
        <begin position="27"/>
        <end position="87"/>
    </location>
</feature>
<name>A0ABT4S646_9ACTN</name>
<comment type="caution">
    <text evidence="7">The sequence shown here is derived from an EMBL/GenBank/DDBJ whole genome shotgun (WGS) entry which is preliminary data.</text>
</comment>
<reference evidence="7" key="1">
    <citation type="submission" date="2022-11" db="EMBL/GenBank/DDBJ databases">
        <title>Nonomuraea corallina sp. nov., a new species of the genus Nonomuraea isolated from sea side sediment in Thai sea.</title>
        <authorList>
            <person name="Ngamcharungchit C."/>
            <person name="Matsumoto A."/>
            <person name="Suriyachadkun C."/>
            <person name="Panbangred W."/>
            <person name="Inahashi Y."/>
            <person name="Intra B."/>
        </authorList>
    </citation>
    <scope>NUCLEOTIDE SEQUENCE</scope>
    <source>
        <strain evidence="7">MCN248</strain>
    </source>
</reference>
<dbReference type="InterPro" id="IPR036271">
    <property type="entry name" value="Tet_transcr_reg_TetR-rel_C_sf"/>
</dbReference>
<dbReference type="Gene3D" id="1.10.357.10">
    <property type="entry name" value="Tetracycline Repressor, domain 2"/>
    <property type="match status" value="1"/>
</dbReference>
<evidence type="ECO:0000256" key="2">
    <source>
        <dbReference type="ARBA" id="ARBA00023125"/>
    </source>
</evidence>
<accession>A0ABT4S646</accession>
<sequence>MVVTVMAAEESSSRGTAASPRRRRDAEATRQALLEVARRRFARERFEDVSVRDLAGEAGVNVALVYRYFGSKAGLYAAAAADSGMFGRLDVPAEELPARMAELLVSGARDSPGLDDLLTVWRLIGKDSEEEGLPQKVRDYAENTVVGPFATVAAGDDPRLRAELAAAFLAGIRVLRWASPQGRLATAPPEQVIEYVRQGVRALLYGSAGEDAK</sequence>
<keyword evidence="1" id="KW-0805">Transcription regulation</keyword>
<dbReference type="EMBL" id="JAPNNL010000010">
    <property type="protein sequence ID" value="MDA0632661.1"/>
    <property type="molecule type" value="Genomic_DNA"/>
</dbReference>
<evidence type="ECO:0000256" key="3">
    <source>
        <dbReference type="ARBA" id="ARBA00023163"/>
    </source>
</evidence>
<dbReference type="PANTHER" id="PTHR30055:SF234">
    <property type="entry name" value="HTH-TYPE TRANSCRIPTIONAL REGULATOR BETI"/>
    <property type="match status" value="1"/>
</dbReference>
<evidence type="ECO:0000313" key="8">
    <source>
        <dbReference type="Proteomes" id="UP001144036"/>
    </source>
</evidence>
<feature type="region of interest" description="Disordered" evidence="5">
    <location>
        <begin position="5"/>
        <end position="25"/>
    </location>
</feature>
<dbReference type="Gene3D" id="1.10.10.60">
    <property type="entry name" value="Homeodomain-like"/>
    <property type="match status" value="1"/>
</dbReference>
<keyword evidence="3" id="KW-0804">Transcription</keyword>
<dbReference type="PANTHER" id="PTHR30055">
    <property type="entry name" value="HTH-TYPE TRANSCRIPTIONAL REGULATOR RUTR"/>
    <property type="match status" value="1"/>
</dbReference>